<dbReference type="KEGG" id="tot:TOT_020000555"/>
<comment type="catalytic activity">
    <reaction evidence="5">
        <text>Hydrolysis of proteins with broad specificity for peptide bonds, and a preference for a large uncharged residue in P1. Hydrolyzes peptide amides.</text>
        <dbReference type="EC" id="3.4.21.62"/>
    </reaction>
</comment>
<dbReference type="InterPro" id="IPR015500">
    <property type="entry name" value="Peptidase_S8_subtilisin-rel"/>
</dbReference>
<gene>
    <name evidence="10" type="ORF">TOT_020000555</name>
</gene>
<keyword evidence="4 7" id="KW-0720">Serine protease</keyword>
<evidence type="ECO:0000256" key="7">
    <source>
        <dbReference type="PROSITE-ProRule" id="PRU01240"/>
    </source>
</evidence>
<dbReference type="STRING" id="869250.J4C3E4"/>
<keyword evidence="2 7" id="KW-0645">Protease</keyword>
<feature type="region of interest" description="Disordered" evidence="8">
    <location>
        <begin position="194"/>
        <end position="215"/>
    </location>
</feature>
<feature type="domain" description="Peptidase S8/S53" evidence="9">
    <location>
        <begin position="169"/>
        <end position="470"/>
    </location>
</feature>
<keyword evidence="3 7" id="KW-0378">Hydrolase</keyword>
<dbReference type="InterPro" id="IPR036852">
    <property type="entry name" value="Peptidase_S8/S53_dom_sf"/>
</dbReference>
<dbReference type="OMA" id="FEHLANV"/>
<dbReference type="GO" id="GO:0006508">
    <property type="term" value="P:proteolysis"/>
    <property type="evidence" value="ECO:0007669"/>
    <property type="project" value="UniProtKB-KW"/>
</dbReference>
<dbReference type="InterPro" id="IPR000209">
    <property type="entry name" value="Peptidase_S8/S53_dom"/>
</dbReference>
<dbReference type="PANTHER" id="PTHR43806:SF11">
    <property type="entry name" value="CEREVISIN-RELATED"/>
    <property type="match status" value="1"/>
</dbReference>
<evidence type="ECO:0000256" key="4">
    <source>
        <dbReference type="ARBA" id="ARBA00022825"/>
    </source>
</evidence>
<dbReference type="GeneID" id="20714694"/>
<dbReference type="Gene3D" id="3.40.50.200">
    <property type="entry name" value="Peptidase S8/S53 domain"/>
    <property type="match status" value="1"/>
</dbReference>
<accession>J4C3E4</accession>
<comment type="similarity">
    <text evidence="1 7">Belongs to the peptidase S8 family.</text>
</comment>
<dbReference type="Proteomes" id="UP000003786">
    <property type="component" value="Chromosome 2"/>
</dbReference>
<feature type="active site" description="Charge relay system" evidence="7">
    <location>
        <position position="242"/>
    </location>
</feature>
<dbReference type="PROSITE" id="PS51892">
    <property type="entry name" value="SUBTILASE"/>
    <property type="match status" value="1"/>
</dbReference>
<dbReference type="GO" id="GO:0004252">
    <property type="term" value="F:serine-type endopeptidase activity"/>
    <property type="evidence" value="ECO:0007669"/>
    <property type="project" value="UniProtKB-UniRule"/>
</dbReference>
<reference evidence="10 11" key="1">
    <citation type="journal article" date="2012" name="MBio">
        <title>Comparative genome analysis of three eukaryotic parasites with differing abilities to transform leukocytes reveals key mediators of Theileria-induced leukocyte transformation.</title>
        <authorList>
            <person name="Hayashida K."/>
            <person name="Hara Y."/>
            <person name="Abe T."/>
            <person name="Yamasaki C."/>
            <person name="Toyoda A."/>
            <person name="Kosuge T."/>
            <person name="Suzuki Y."/>
            <person name="Sato Y."/>
            <person name="Kawashima S."/>
            <person name="Katayama T."/>
            <person name="Wakaguri H."/>
            <person name="Inoue N."/>
            <person name="Homma K."/>
            <person name="Tada-Umezaki M."/>
            <person name="Yagi Y."/>
            <person name="Fujii Y."/>
            <person name="Habara T."/>
            <person name="Kanehisa M."/>
            <person name="Watanabe H."/>
            <person name="Ito K."/>
            <person name="Gojobori T."/>
            <person name="Sugawara H."/>
            <person name="Imanishi T."/>
            <person name="Weir W."/>
            <person name="Gardner M."/>
            <person name="Pain A."/>
            <person name="Shiels B."/>
            <person name="Hattori M."/>
            <person name="Nene V."/>
            <person name="Sugimoto C."/>
        </authorList>
    </citation>
    <scope>NUCLEOTIDE SEQUENCE [LARGE SCALE GENOMIC DNA]</scope>
    <source>
        <strain evidence="10 11">Shintoku</strain>
    </source>
</reference>
<dbReference type="PRINTS" id="PR00723">
    <property type="entry name" value="SUBTILISIN"/>
</dbReference>
<organism evidence="10 11">
    <name type="scientific">Theileria orientalis strain Shintoku</name>
    <dbReference type="NCBI Taxonomy" id="869250"/>
    <lineage>
        <taxon>Eukaryota</taxon>
        <taxon>Sar</taxon>
        <taxon>Alveolata</taxon>
        <taxon>Apicomplexa</taxon>
        <taxon>Aconoidasida</taxon>
        <taxon>Piroplasmida</taxon>
        <taxon>Theileriidae</taxon>
        <taxon>Theileria</taxon>
    </lineage>
</organism>
<dbReference type="OrthoDB" id="366323at2759"/>
<dbReference type="eggNOG" id="KOG1153">
    <property type="taxonomic scope" value="Eukaryota"/>
</dbReference>
<evidence type="ECO:0000256" key="8">
    <source>
        <dbReference type="SAM" id="MobiDB-lite"/>
    </source>
</evidence>
<dbReference type="Pfam" id="PF00082">
    <property type="entry name" value="Peptidase_S8"/>
    <property type="match status" value="1"/>
</dbReference>
<proteinExistence type="inferred from homology"/>
<evidence type="ECO:0000259" key="9">
    <source>
        <dbReference type="Pfam" id="PF00082"/>
    </source>
</evidence>
<evidence type="ECO:0000256" key="1">
    <source>
        <dbReference type="ARBA" id="ARBA00011073"/>
    </source>
</evidence>
<evidence type="ECO:0000256" key="2">
    <source>
        <dbReference type="ARBA" id="ARBA00022670"/>
    </source>
</evidence>
<dbReference type="AlphaFoldDB" id="J4C3E4"/>
<evidence type="ECO:0000256" key="3">
    <source>
        <dbReference type="ARBA" id="ARBA00022801"/>
    </source>
</evidence>
<sequence length="539" mass="61076">MPILVPETFDSEDSNVQQKPNFEIYGTKTQNVLKNEFDEALFPIRIMVTSQKKRRSFLQMGATLRETVESAPVNKFEHLANVDSYMIEMSEDCSREDLDSLIKDIKELGCDVEFDTLAQSAVQSVRQTIPDRPNTKNKQNGIKYNKKQWYIPEMNVENAWKEVTGADTRDVKVCVIDSGLDYIKEFTGRLAVEENEQNNTDSKESTSVLNKSTDSKKEENLSTLVSANFVDENFDPMDKLGHGTHLSSIISSRYGRSNVAGISPSALIIPCKAFDSVREIRLSNIVRCIDFCLYYEAEIQNHSWISNKQLKFLRRAFETAHKRGVIMVVPAGNVESPNKPSFLRRHYRRVLHYDLLNIDMSCQFPASYSRMFPNVISVSNLMRLDKTKSKDMVVTCMMNHGKHCEDLGDLGLNEQSMYGEMTVQVAAPGTNIYSVFLPGSHAFVTGTSSATAMVTGILSIIKSIFPKSQSHLDIHNDFIKTVQILRESVRPVPDLKGKVGWRGFPDCEVAVKLTMKFLQGLKKTPIKPRSRRRLSRKLL</sequence>
<evidence type="ECO:0000256" key="6">
    <source>
        <dbReference type="ARBA" id="ARBA00023619"/>
    </source>
</evidence>
<evidence type="ECO:0000256" key="5">
    <source>
        <dbReference type="ARBA" id="ARBA00023529"/>
    </source>
</evidence>
<dbReference type="InterPro" id="IPR050131">
    <property type="entry name" value="Peptidase_S8_subtilisin-like"/>
</dbReference>
<dbReference type="VEuPathDB" id="PiroplasmaDB:TOT_020000555"/>
<dbReference type="PANTHER" id="PTHR43806">
    <property type="entry name" value="PEPTIDASE S8"/>
    <property type="match status" value="1"/>
</dbReference>
<name>J4C3E4_THEOR</name>
<dbReference type="SUPFAM" id="SSF52743">
    <property type="entry name" value="Subtilisin-like"/>
    <property type="match status" value="1"/>
</dbReference>
<feature type="compositionally biased region" description="Polar residues" evidence="8">
    <location>
        <begin position="197"/>
        <end position="212"/>
    </location>
</feature>
<dbReference type="RefSeq" id="XP_009690597.1">
    <property type="nucleotide sequence ID" value="XM_009692302.1"/>
</dbReference>
<keyword evidence="11" id="KW-1185">Reference proteome</keyword>
<dbReference type="EMBL" id="AP011947">
    <property type="protein sequence ID" value="BAM40296.1"/>
    <property type="molecule type" value="Genomic_DNA"/>
</dbReference>
<evidence type="ECO:0000313" key="11">
    <source>
        <dbReference type="Proteomes" id="UP000003786"/>
    </source>
</evidence>
<evidence type="ECO:0000313" key="10">
    <source>
        <dbReference type="EMBL" id="BAM40296.1"/>
    </source>
</evidence>
<feature type="active site" description="Charge relay system" evidence="7">
    <location>
        <position position="177"/>
    </location>
</feature>
<dbReference type="EC" id="3.4.21.62" evidence="6"/>
<protein>
    <recommendedName>
        <fullName evidence="6">subtilisin</fullName>
        <ecNumber evidence="6">3.4.21.62</ecNumber>
    </recommendedName>
</protein>
<feature type="active site" description="Charge relay system" evidence="7">
    <location>
        <position position="448"/>
    </location>
</feature>